<dbReference type="EMBL" id="SMRS01000001">
    <property type="protein sequence ID" value="KAA0876639.1"/>
    <property type="molecule type" value="Genomic_DNA"/>
</dbReference>
<dbReference type="SUPFAM" id="SSF48452">
    <property type="entry name" value="TPR-like"/>
    <property type="match status" value="1"/>
</dbReference>
<evidence type="ECO:0000313" key="12">
    <source>
        <dbReference type="EMBL" id="KAA0876639.1"/>
    </source>
</evidence>
<evidence type="ECO:0000256" key="6">
    <source>
        <dbReference type="ARBA" id="ARBA00023186"/>
    </source>
</evidence>
<keyword evidence="6" id="KW-0143">Chaperone</keyword>
<keyword evidence="9" id="KW-0802">TPR repeat</keyword>
<dbReference type="PANTHER" id="PTHR38035:SF1">
    <property type="entry name" value="ANCILLARY SECYEG TRANSLOCON SUBUNIT"/>
    <property type="match status" value="1"/>
</dbReference>
<keyword evidence="5 10" id="KW-0472">Membrane</keyword>
<sequence length="216" mass="24225">MAELRTEEEQLEALKRWWHEYGKSLLLGVAVALVLFFGWQTWQKREANQAANASALYQNLIQSVVMQLDEGSARDLTGLQQMADLLKADHAKSTYAGYAALLMARVKAEEGDYAAALTELDWVLSAKLELDLHRVAQLRKARVLMQLQRQDEALILLTQFDAGAFEAQYQEVLGDLYLQLGDEAQALTAYERALAIPAATERPILQMKRDNLGEAS</sequence>
<dbReference type="GO" id="GO:0005886">
    <property type="term" value="C:plasma membrane"/>
    <property type="evidence" value="ECO:0007669"/>
    <property type="project" value="UniProtKB-SubCell"/>
</dbReference>
<keyword evidence="13" id="KW-1185">Reference proteome</keyword>
<dbReference type="Proteomes" id="UP000325302">
    <property type="component" value="Unassembled WGS sequence"/>
</dbReference>
<dbReference type="InterPro" id="IPR018704">
    <property type="entry name" value="SecYEG/CpoB_TPR"/>
</dbReference>
<evidence type="ECO:0000256" key="5">
    <source>
        <dbReference type="ARBA" id="ARBA00023136"/>
    </source>
</evidence>
<feature type="transmembrane region" description="Helical" evidence="10">
    <location>
        <begin position="21"/>
        <end position="42"/>
    </location>
</feature>
<dbReference type="InterPro" id="IPR011990">
    <property type="entry name" value="TPR-like_helical_dom_sf"/>
</dbReference>
<name>A0A5A9W9B7_9GAMM</name>
<feature type="repeat" description="TPR" evidence="9">
    <location>
        <begin position="167"/>
        <end position="200"/>
    </location>
</feature>
<gene>
    <name evidence="12" type="ORF">E1H14_02675</name>
</gene>
<comment type="similarity">
    <text evidence="7">Belongs to the YfgM family.</text>
</comment>
<evidence type="ECO:0000256" key="9">
    <source>
        <dbReference type="PROSITE-ProRule" id="PRU00339"/>
    </source>
</evidence>
<feature type="domain" description="Ancillary SecYEG translocon subunit/Cell division coordinator CpoB TPR" evidence="11">
    <location>
        <begin position="15"/>
        <end position="213"/>
    </location>
</feature>
<dbReference type="PANTHER" id="PTHR38035">
    <property type="entry name" value="UPF0070 PROTEIN YFGM"/>
    <property type="match status" value="1"/>
</dbReference>
<evidence type="ECO:0000259" key="11">
    <source>
        <dbReference type="Pfam" id="PF09976"/>
    </source>
</evidence>
<dbReference type="Gene3D" id="1.25.40.10">
    <property type="entry name" value="Tetratricopeptide repeat domain"/>
    <property type="match status" value="1"/>
</dbReference>
<comment type="subcellular location">
    <subcellularLocation>
        <location evidence="1">Cell membrane</location>
        <topology evidence="1">Single-pass type II membrane protein</topology>
    </subcellularLocation>
</comment>
<keyword evidence="3 10" id="KW-0812">Transmembrane</keyword>
<organism evidence="12 13">
    <name type="scientific">Nitrincola tapanii</name>
    <dbReference type="NCBI Taxonomy" id="1708751"/>
    <lineage>
        <taxon>Bacteria</taxon>
        <taxon>Pseudomonadati</taxon>
        <taxon>Pseudomonadota</taxon>
        <taxon>Gammaproteobacteria</taxon>
        <taxon>Oceanospirillales</taxon>
        <taxon>Oceanospirillaceae</taxon>
        <taxon>Nitrincola</taxon>
    </lineage>
</organism>
<dbReference type="AlphaFoldDB" id="A0A5A9W9B7"/>
<dbReference type="InterPro" id="IPR026039">
    <property type="entry name" value="YfgM"/>
</dbReference>
<accession>A0A5A9W9B7</accession>
<dbReference type="InterPro" id="IPR019734">
    <property type="entry name" value="TPR_rpt"/>
</dbReference>
<dbReference type="PIRSF" id="PIRSF006170">
    <property type="entry name" value="YfgM"/>
    <property type="match status" value="1"/>
</dbReference>
<protein>
    <recommendedName>
        <fullName evidence="8">Ancillary SecYEG translocon subunit</fullName>
    </recommendedName>
</protein>
<dbReference type="PROSITE" id="PS50005">
    <property type="entry name" value="TPR"/>
    <property type="match status" value="1"/>
</dbReference>
<evidence type="ECO:0000256" key="10">
    <source>
        <dbReference type="SAM" id="Phobius"/>
    </source>
</evidence>
<evidence type="ECO:0000256" key="4">
    <source>
        <dbReference type="ARBA" id="ARBA00022989"/>
    </source>
</evidence>
<keyword evidence="2" id="KW-1003">Cell membrane</keyword>
<evidence type="ECO:0000256" key="7">
    <source>
        <dbReference type="ARBA" id="ARBA00024197"/>
    </source>
</evidence>
<evidence type="ECO:0000313" key="13">
    <source>
        <dbReference type="Proteomes" id="UP000325302"/>
    </source>
</evidence>
<proteinExistence type="inferred from homology"/>
<evidence type="ECO:0000256" key="3">
    <source>
        <dbReference type="ARBA" id="ARBA00022692"/>
    </source>
</evidence>
<dbReference type="Pfam" id="PF09976">
    <property type="entry name" value="TPR_21"/>
    <property type="match status" value="1"/>
</dbReference>
<evidence type="ECO:0000256" key="8">
    <source>
        <dbReference type="ARBA" id="ARBA00024235"/>
    </source>
</evidence>
<dbReference type="OrthoDB" id="9789675at2"/>
<reference evidence="12 13" key="1">
    <citation type="submission" date="2019-03" db="EMBL/GenBank/DDBJ databases">
        <title>Nitrincola sp. nov. isolated from an Indian soda lake.</title>
        <authorList>
            <person name="Joshi A."/>
            <person name="Thite S.V."/>
            <person name="Joseph N."/>
            <person name="Dhotre D."/>
            <person name="Moorthy M."/>
            <person name="Shouche Y.S."/>
        </authorList>
    </citation>
    <scope>NUCLEOTIDE SEQUENCE [LARGE SCALE GENOMIC DNA]</scope>
    <source>
        <strain evidence="12 13">MEB193</strain>
    </source>
</reference>
<keyword evidence="4 10" id="KW-1133">Transmembrane helix</keyword>
<dbReference type="GO" id="GO:0044877">
    <property type="term" value="F:protein-containing complex binding"/>
    <property type="evidence" value="ECO:0007669"/>
    <property type="project" value="InterPro"/>
</dbReference>
<comment type="caution">
    <text evidence="12">The sequence shown here is derived from an EMBL/GenBank/DDBJ whole genome shotgun (WGS) entry which is preliminary data.</text>
</comment>
<dbReference type="RefSeq" id="WP_149389889.1">
    <property type="nucleotide sequence ID" value="NZ_SMRS01000001.1"/>
</dbReference>
<evidence type="ECO:0000256" key="1">
    <source>
        <dbReference type="ARBA" id="ARBA00004401"/>
    </source>
</evidence>
<evidence type="ECO:0000256" key="2">
    <source>
        <dbReference type="ARBA" id="ARBA00022475"/>
    </source>
</evidence>